<dbReference type="InterPro" id="IPR036291">
    <property type="entry name" value="NAD(P)-bd_dom_sf"/>
</dbReference>
<keyword evidence="4" id="KW-1185">Reference proteome</keyword>
<dbReference type="PANTHER" id="PTHR14239:SF10">
    <property type="entry name" value="REDUCTASE"/>
    <property type="match status" value="1"/>
</dbReference>
<feature type="domain" description="Pyrroline-5-carboxylate reductase catalytic N-terminal" evidence="2">
    <location>
        <begin position="3"/>
        <end position="92"/>
    </location>
</feature>
<dbReference type="PANTHER" id="PTHR14239">
    <property type="entry name" value="DUDULIN-RELATED"/>
    <property type="match status" value="1"/>
</dbReference>
<proteinExistence type="predicted"/>
<evidence type="ECO:0000313" key="3">
    <source>
        <dbReference type="EMBL" id="PRX66963.1"/>
    </source>
</evidence>
<sequence length="226" mass="23239">MSTIGLIGAGKIGAALARSAVAAGHRVVLSNSRGPDSLAELVAGLGERASAATPAAAALAGDLVVVSVPLYALRDVPAAELAGKVVIDTSNYFPGRDGAAPELESGEVTVSGLVQRHLEKSKVVKCFNNLYYRHMPLLARPSGAPDRTHLTIAGDDTEAKTAAAAFVDSIGYGVIDAGPLAEGWRFEVGRPAYAVFTDDTTEPDENGIHGPAIRTAGEVRQALAQA</sequence>
<keyword evidence="1" id="KW-0560">Oxidoreductase</keyword>
<protein>
    <recommendedName>
        <fullName evidence="2">Pyrroline-5-carboxylate reductase catalytic N-terminal domain-containing protein</fullName>
    </recommendedName>
</protein>
<dbReference type="Pfam" id="PF03807">
    <property type="entry name" value="F420_oxidored"/>
    <property type="match status" value="1"/>
</dbReference>
<dbReference type="Proteomes" id="UP000238312">
    <property type="component" value="Unassembled WGS sequence"/>
</dbReference>
<comment type="caution">
    <text evidence="3">The sequence shown here is derived from an EMBL/GenBank/DDBJ whole genome shotgun (WGS) entry which is preliminary data.</text>
</comment>
<reference evidence="3 4" key="1">
    <citation type="submission" date="2018-03" db="EMBL/GenBank/DDBJ databases">
        <title>Genomic Encyclopedia of Type Strains, Phase III (KMG-III): the genomes of soil and plant-associated and newly described type strains.</title>
        <authorList>
            <person name="Whitman W."/>
        </authorList>
    </citation>
    <scope>NUCLEOTIDE SEQUENCE [LARGE SCALE GENOMIC DNA]</scope>
    <source>
        <strain evidence="3 4">CGMCC 4.7104</strain>
    </source>
</reference>
<dbReference type="GO" id="GO:0016491">
    <property type="term" value="F:oxidoreductase activity"/>
    <property type="evidence" value="ECO:0007669"/>
    <property type="project" value="UniProtKB-KW"/>
</dbReference>
<gene>
    <name evidence="3" type="ORF">B0I32_105403</name>
</gene>
<evidence type="ECO:0000259" key="2">
    <source>
        <dbReference type="Pfam" id="PF03807"/>
    </source>
</evidence>
<dbReference type="OrthoDB" id="1523398at2"/>
<dbReference type="Gene3D" id="3.40.50.720">
    <property type="entry name" value="NAD(P)-binding Rossmann-like Domain"/>
    <property type="match status" value="1"/>
</dbReference>
<evidence type="ECO:0000256" key="1">
    <source>
        <dbReference type="ARBA" id="ARBA00023002"/>
    </source>
</evidence>
<name>A0A2T0N482_9ACTN</name>
<dbReference type="EMBL" id="PVNG01000005">
    <property type="protein sequence ID" value="PRX66963.1"/>
    <property type="molecule type" value="Genomic_DNA"/>
</dbReference>
<dbReference type="RefSeq" id="WP_106239078.1">
    <property type="nucleotide sequence ID" value="NZ_PVNG01000005.1"/>
</dbReference>
<dbReference type="SUPFAM" id="SSF51735">
    <property type="entry name" value="NAD(P)-binding Rossmann-fold domains"/>
    <property type="match status" value="1"/>
</dbReference>
<dbReference type="InterPro" id="IPR028939">
    <property type="entry name" value="P5C_Rdtase_cat_N"/>
</dbReference>
<dbReference type="AlphaFoldDB" id="A0A2T0N482"/>
<accession>A0A2T0N482</accession>
<organism evidence="3 4">
    <name type="scientific">Nonomuraea fuscirosea</name>
    <dbReference type="NCBI Taxonomy" id="1291556"/>
    <lineage>
        <taxon>Bacteria</taxon>
        <taxon>Bacillati</taxon>
        <taxon>Actinomycetota</taxon>
        <taxon>Actinomycetes</taxon>
        <taxon>Streptosporangiales</taxon>
        <taxon>Streptosporangiaceae</taxon>
        <taxon>Nonomuraea</taxon>
    </lineage>
</organism>
<dbReference type="InterPro" id="IPR051267">
    <property type="entry name" value="STEAP_metalloreductase"/>
</dbReference>
<evidence type="ECO:0000313" key="4">
    <source>
        <dbReference type="Proteomes" id="UP000238312"/>
    </source>
</evidence>